<dbReference type="AlphaFoldDB" id="A0AAW2NW83"/>
<reference evidence="1" key="2">
    <citation type="journal article" date="2024" name="Plant">
        <title>Genomic evolution and insights into agronomic trait innovations of Sesamum species.</title>
        <authorList>
            <person name="Miao H."/>
            <person name="Wang L."/>
            <person name="Qu L."/>
            <person name="Liu H."/>
            <person name="Sun Y."/>
            <person name="Le M."/>
            <person name="Wang Q."/>
            <person name="Wei S."/>
            <person name="Zheng Y."/>
            <person name="Lin W."/>
            <person name="Duan Y."/>
            <person name="Cao H."/>
            <person name="Xiong S."/>
            <person name="Wang X."/>
            <person name="Wei L."/>
            <person name="Li C."/>
            <person name="Ma Q."/>
            <person name="Ju M."/>
            <person name="Zhao R."/>
            <person name="Li G."/>
            <person name="Mu C."/>
            <person name="Tian Q."/>
            <person name="Mei H."/>
            <person name="Zhang T."/>
            <person name="Gao T."/>
            <person name="Zhang H."/>
        </authorList>
    </citation>
    <scope>NUCLEOTIDE SEQUENCE</scope>
    <source>
        <strain evidence="1">KEN8</strain>
    </source>
</reference>
<reference evidence="1" key="1">
    <citation type="submission" date="2020-06" db="EMBL/GenBank/DDBJ databases">
        <authorList>
            <person name="Li T."/>
            <person name="Hu X."/>
            <person name="Zhang T."/>
            <person name="Song X."/>
            <person name="Zhang H."/>
            <person name="Dai N."/>
            <person name="Sheng W."/>
            <person name="Hou X."/>
            <person name="Wei L."/>
        </authorList>
    </citation>
    <scope>NUCLEOTIDE SEQUENCE</scope>
    <source>
        <strain evidence="1">KEN8</strain>
        <tissue evidence="1">Leaf</tissue>
    </source>
</reference>
<dbReference type="EMBL" id="JACGWM010000010">
    <property type="protein sequence ID" value="KAL0347202.1"/>
    <property type="molecule type" value="Genomic_DNA"/>
</dbReference>
<comment type="caution">
    <text evidence="1">The sequence shown here is derived from an EMBL/GenBank/DDBJ whole genome shotgun (WGS) entry which is preliminary data.</text>
</comment>
<proteinExistence type="predicted"/>
<accession>A0AAW2NW83</accession>
<name>A0AAW2NW83_9LAMI</name>
<gene>
    <name evidence="1" type="ORF">Scaly_1736200</name>
</gene>
<sequence length="104" mass="11921">MQFQQRLHKNREYSANNVNLNMKFTASFFRCFQPSSATLAGDAIEEEEERYDDAIDINPGTDGRAITSPSFRVFSYDELKAATQGFRNKIGDWWIWAGSSETIL</sequence>
<organism evidence="1">
    <name type="scientific">Sesamum calycinum</name>
    <dbReference type="NCBI Taxonomy" id="2727403"/>
    <lineage>
        <taxon>Eukaryota</taxon>
        <taxon>Viridiplantae</taxon>
        <taxon>Streptophyta</taxon>
        <taxon>Embryophyta</taxon>
        <taxon>Tracheophyta</taxon>
        <taxon>Spermatophyta</taxon>
        <taxon>Magnoliopsida</taxon>
        <taxon>eudicotyledons</taxon>
        <taxon>Gunneridae</taxon>
        <taxon>Pentapetalae</taxon>
        <taxon>asterids</taxon>
        <taxon>lamiids</taxon>
        <taxon>Lamiales</taxon>
        <taxon>Pedaliaceae</taxon>
        <taxon>Sesamum</taxon>
    </lineage>
</organism>
<evidence type="ECO:0000313" key="1">
    <source>
        <dbReference type="EMBL" id="KAL0347202.1"/>
    </source>
</evidence>
<protein>
    <submittedName>
        <fullName evidence="1">Uncharacterized protein</fullName>
    </submittedName>
</protein>